<dbReference type="InterPro" id="IPR006976">
    <property type="entry name" value="VanZ-like"/>
</dbReference>
<dbReference type="Pfam" id="PF04892">
    <property type="entry name" value="VanZ"/>
    <property type="match status" value="1"/>
</dbReference>
<dbReference type="EMBL" id="CAFBND010000003">
    <property type="protein sequence ID" value="CAB4926096.1"/>
    <property type="molecule type" value="Genomic_DNA"/>
</dbReference>
<feature type="domain" description="VanZ-like" evidence="2">
    <location>
        <begin position="90"/>
        <end position="163"/>
    </location>
</feature>
<evidence type="ECO:0000259" key="2">
    <source>
        <dbReference type="Pfam" id="PF04892"/>
    </source>
</evidence>
<evidence type="ECO:0000256" key="1">
    <source>
        <dbReference type="SAM" id="Phobius"/>
    </source>
</evidence>
<gene>
    <name evidence="3" type="ORF">UFOPK3268_01695</name>
    <name evidence="4" type="ORF">UFOPK3752_00139</name>
    <name evidence="5" type="ORF">UFOPK4150_01936</name>
</gene>
<evidence type="ECO:0000313" key="3">
    <source>
        <dbReference type="EMBL" id="CAB4852548.1"/>
    </source>
</evidence>
<protein>
    <submittedName>
        <fullName evidence="4">Unannotated protein</fullName>
    </submittedName>
</protein>
<sequence>MPFGLDRYGLDSAWFAIACVVALAVAWLAWAAGGFTRRSLRWALTALIWGGVIALTLTRVRFGDSFGGLYGPTTGCLTHTSVGDWARESRWNQERVGNVALFVPMGLFVAMMPRRRLAIALAVATPFVIEAVQAFVPSLGRQCDVRDVISNEAGILIGILIGSVVTILLARRRSRVTPRRTG</sequence>
<feature type="transmembrane region" description="Helical" evidence="1">
    <location>
        <begin position="95"/>
        <end position="112"/>
    </location>
</feature>
<evidence type="ECO:0000313" key="5">
    <source>
        <dbReference type="EMBL" id="CAB5038060.1"/>
    </source>
</evidence>
<feature type="transmembrane region" description="Helical" evidence="1">
    <location>
        <begin position="42"/>
        <end position="62"/>
    </location>
</feature>
<keyword evidence="1" id="KW-1133">Transmembrane helix</keyword>
<accession>A0A6J7I6D2</accession>
<proteinExistence type="predicted"/>
<dbReference type="EMBL" id="CAFBPU010000050">
    <property type="protein sequence ID" value="CAB5038060.1"/>
    <property type="molecule type" value="Genomic_DNA"/>
</dbReference>
<evidence type="ECO:0000313" key="4">
    <source>
        <dbReference type="EMBL" id="CAB4926096.1"/>
    </source>
</evidence>
<keyword evidence="1" id="KW-0812">Transmembrane</keyword>
<organism evidence="4">
    <name type="scientific">freshwater metagenome</name>
    <dbReference type="NCBI Taxonomy" id="449393"/>
    <lineage>
        <taxon>unclassified sequences</taxon>
        <taxon>metagenomes</taxon>
        <taxon>ecological metagenomes</taxon>
    </lineage>
</organism>
<reference evidence="4" key="1">
    <citation type="submission" date="2020-05" db="EMBL/GenBank/DDBJ databases">
        <authorList>
            <person name="Chiriac C."/>
            <person name="Salcher M."/>
            <person name="Ghai R."/>
            <person name="Kavagutti S V."/>
        </authorList>
    </citation>
    <scope>NUCLEOTIDE SEQUENCE</scope>
</reference>
<feature type="transmembrane region" description="Helical" evidence="1">
    <location>
        <begin position="148"/>
        <end position="170"/>
    </location>
</feature>
<dbReference type="EMBL" id="CAFBIZ010000279">
    <property type="protein sequence ID" value="CAB4852548.1"/>
    <property type="molecule type" value="Genomic_DNA"/>
</dbReference>
<feature type="transmembrane region" description="Helical" evidence="1">
    <location>
        <begin position="12"/>
        <end position="30"/>
    </location>
</feature>
<name>A0A6J7I6D2_9ZZZZ</name>
<feature type="transmembrane region" description="Helical" evidence="1">
    <location>
        <begin position="117"/>
        <end position="136"/>
    </location>
</feature>
<dbReference type="AlphaFoldDB" id="A0A6J7I6D2"/>
<keyword evidence="1" id="KW-0472">Membrane</keyword>